<accession>A0A1A6C1K6</accession>
<keyword evidence="2" id="KW-1185">Reference proteome</keyword>
<name>A0A1A6C1K6_9GAMM</name>
<protein>
    <submittedName>
        <fullName evidence="1">Ectoine utilization protein EutC</fullName>
    </submittedName>
</protein>
<dbReference type="Pfam" id="PF02423">
    <property type="entry name" value="OCD_Mu_crystall"/>
    <property type="match status" value="1"/>
</dbReference>
<dbReference type="GO" id="GO:0005737">
    <property type="term" value="C:cytoplasm"/>
    <property type="evidence" value="ECO:0007669"/>
    <property type="project" value="TreeGrafter"/>
</dbReference>
<organism evidence="1 2">
    <name type="scientific">Acidihalobacter prosperus</name>
    <dbReference type="NCBI Taxonomy" id="160660"/>
    <lineage>
        <taxon>Bacteria</taxon>
        <taxon>Pseudomonadati</taxon>
        <taxon>Pseudomonadota</taxon>
        <taxon>Gammaproteobacteria</taxon>
        <taxon>Chromatiales</taxon>
        <taxon>Ectothiorhodospiraceae</taxon>
        <taxon>Acidihalobacter</taxon>
    </lineage>
</organism>
<sequence length="329" mass="34127">MSVRILGEGELRRLVRLDEAAIEAAEHAFLALGEGRAIQPPVLALEIAARNAEVDIKTAYIDGLPQLAIKASSGFFGNPARGLPSLSGFMALLDATSGRTVAVLLDNGYLTDVRTAAAGALAARTLARADARMAGVLGSGVQARLQIEALSLVRPLERVLVWARERNAALAYADEMHARLGIPVEPREAAEAVVREADIVVTTTPAREPLVQAEWLHPGQHVTAMGSDAPYKNEIAPAAVARADRFICDVAAQSLALGELGPAVAAGAMPADTLPVELGAVLCGRSSGRTDRDEITLCDLTGTGAQDTAIAAHALARAVAAGYGLAIGD</sequence>
<reference evidence="1 2" key="1">
    <citation type="journal article" date="2014" name="Genome Announc.">
        <title>Draft Genome Sequence of the Iron-Oxidizing, Acidophilic, and Halotolerant 'Thiobacillus prosperus' Type Strain DSM 5130.</title>
        <authorList>
            <person name="Ossandon F.J."/>
            <person name="Cardenas J.P."/>
            <person name="Corbett M."/>
            <person name="Quatrini R."/>
            <person name="Holmes D.S."/>
            <person name="Watkin E."/>
        </authorList>
    </citation>
    <scope>NUCLEOTIDE SEQUENCE [LARGE SCALE GENOMIC DNA]</scope>
    <source>
        <strain evidence="1 2">DSM 5130</strain>
    </source>
</reference>
<dbReference type="InterPro" id="IPR036291">
    <property type="entry name" value="NAD(P)-bd_dom_sf"/>
</dbReference>
<dbReference type="Proteomes" id="UP000029273">
    <property type="component" value="Unassembled WGS sequence"/>
</dbReference>
<dbReference type="PANTHER" id="PTHR13812">
    <property type="entry name" value="KETIMINE REDUCTASE MU-CRYSTALLIN"/>
    <property type="match status" value="1"/>
</dbReference>
<dbReference type="AlphaFoldDB" id="A0A1A6C1K6"/>
<evidence type="ECO:0000313" key="2">
    <source>
        <dbReference type="Proteomes" id="UP000029273"/>
    </source>
</evidence>
<dbReference type="PANTHER" id="PTHR13812:SF19">
    <property type="entry name" value="KETIMINE REDUCTASE MU-CRYSTALLIN"/>
    <property type="match status" value="1"/>
</dbReference>
<dbReference type="STRING" id="160660.BJI67_03390"/>
<comment type="caution">
    <text evidence="1">The sequence shown here is derived from an EMBL/GenBank/DDBJ whole genome shotgun (WGS) entry which is preliminary data.</text>
</comment>
<dbReference type="OrthoDB" id="9809203at2"/>
<evidence type="ECO:0000313" key="1">
    <source>
        <dbReference type="EMBL" id="OBS08443.1"/>
    </source>
</evidence>
<dbReference type="Gene3D" id="3.30.1780.10">
    <property type="entry name" value="ornithine cyclodeaminase, domain 1"/>
    <property type="match status" value="1"/>
</dbReference>
<dbReference type="PIRSF" id="PIRSF001439">
    <property type="entry name" value="CryM"/>
    <property type="match status" value="1"/>
</dbReference>
<dbReference type="SUPFAM" id="SSF51735">
    <property type="entry name" value="NAD(P)-binding Rossmann-fold domains"/>
    <property type="match status" value="1"/>
</dbReference>
<dbReference type="Gene3D" id="3.40.50.720">
    <property type="entry name" value="NAD(P)-binding Rossmann-like Domain"/>
    <property type="match status" value="1"/>
</dbReference>
<dbReference type="InterPro" id="IPR023401">
    <property type="entry name" value="ODC_N"/>
</dbReference>
<dbReference type="RefSeq" id="WP_038093298.1">
    <property type="nucleotide sequence ID" value="NZ_JQSG02000006.1"/>
</dbReference>
<dbReference type="InterPro" id="IPR003462">
    <property type="entry name" value="ODC_Mu_crystall"/>
</dbReference>
<dbReference type="NCBIfam" id="NF006141">
    <property type="entry name" value="PRK08291.1"/>
    <property type="match status" value="1"/>
</dbReference>
<dbReference type="EMBL" id="JQSG02000006">
    <property type="protein sequence ID" value="OBS08443.1"/>
    <property type="molecule type" value="Genomic_DNA"/>
</dbReference>
<proteinExistence type="predicted"/>
<gene>
    <name evidence="1" type="ORF">Thpro_022693</name>
</gene>